<dbReference type="EMBL" id="CP046147">
    <property type="protein sequence ID" value="WFG40080.1"/>
    <property type="molecule type" value="Genomic_DNA"/>
</dbReference>
<dbReference type="InterPro" id="IPR013785">
    <property type="entry name" value="Aldolase_TIM"/>
</dbReference>
<dbReference type="AlphaFoldDB" id="A0AAJ5ZIL7"/>
<keyword evidence="17" id="KW-1185">Reference proteome</keyword>
<dbReference type="Pfam" id="PF00977">
    <property type="entry name" value="His_biosynth"/>
    <property type="match status" value="1"/>
</dbReference>
<evidence type="ECO:0000256" key="10">
    <source>
        <dbReference type="ARBA" id="ARBA00023235"/>
    </source>
</evidence>
<accession>A0AAJ5ZIL7</accession>
<comment type="similarity">
    <text evidence="4 12 13">Belongs to the HisA/HisF family.</text>
</comment>
<dbReference type="EMBL" id="WMBE01000003">
    <property type="protein sequence ID" value="MDG0867548.1"/>
    <property type="molecule type" value="Genomic_DNA"/>
</dbReference>
<sequence length="244" mass="25929">MDIYPAIDLRNGHCVRLTQGDYDRETVFDDDPAAVAKRWVDQGARKMHVVDLDGARDGVRANADAVAAIVEAIDIPVQLGGGVRDAAEASRLIDMGVDRVIIGTAAIEAPDEVQKAVEDVGADHVIVGIDARDGMVQTRGWLETSEVTAIDLARQMVELGVRRFIYTDTSRDGTLTHPNFDAVAELSDNVRYPIIVAGGIASIDDLVGLAKLGVEGAISGMAIYSGALDLKSAIETIDEMTTAG</sequence>
<keyword evidence="10 12" id="KW-0413">Isomerase</keyword>
<dbReference type="HAMAP" id="MF_01014">
    <property type="entry name" value="HisA"/>
    <property type="match status" value="1"/>
</dbReference>
<evidence type="ECO:0000313" key="17">
    <source>
        <dbReference type="Proteomes" id="UP001219901"/>
    </source>
</evidence>
<dbReference type="CDD" id="cd04732">
    <property type="entry name" value="HisA"/>
    <property type="match status" value="1"/>
</dbReference>
<reference evidence="17" key="3">
    <citation type="submission" date="2023-06" db="EMBL/GenBank/DDBJ databases">
        <title>Pangenomics reveal diversification of enzyme families and niche specialization in globally abundant SAR202 bacteria.</title>
        <authorList>
            <person name="Saw J.H.W."/>
        </authorList>
    </citation>
    <scope>NUCLEOTIDE SEQUENCE [LARGE SCALE GENOMIC DNA]</scope>
    <source>
        <strain evidence="17">JH1073</strain>
    </source>
</reference>
<dbReference type="NCBIfam" id="TIGR00007">
    <property type="entry name" value="1-(5-phosphoribosyl)-5-[(5-phosphoribosylamino)methylideneamino]imidazole-4-carboxamide isomerase"/>
    <property type="match status" value="1"/>
</dbReference>
<dbReference type="GO" id="GO:0003949">
    <property type="term" value="F:1-(5-phosphoribosyl)-5-[(5-phosphoribosylamino)methylideneamino]imidazole-4-carboxamide isomerase activity"/>
    <property type="evidence" value="ECO:0007669"/>
    <property type="project" value="UniProtKB-UniRule"/>
</dbReference>
<evidence type="ECO:0000256" key="12">
    <source>
        <dbReference type="HAMAP-Rule" id="MF_01014"/>
    </source>
</evidence>
<reference evidence="16" key="2">
    <citation type="journal article" date="2023" name="Nat. Commun.">
        <title>Cultivation of marine bacteria of the SAR202 clade.</title>
        <authorList>
            <person name="Lim Y."/>
            <person name="Seo J.H."/>
            <person name="Giovannoni S.J."/>
            <person name="Kang I."/>
            <person name="Cho J.C."/>
        </authorList>
    </citation>
    <scope>NUCLEOTIDE SEQUENCE</scope>
    <source>
        <strain evidence="16">JH1073</strain>
    </source>
</reference>
<name>A0AAJ5ZIL7_9CHLR</name>
<dbReference type="InterPro" id="IPR023016">
    <property type="entry name" value="HisA/PriA"/>
</dbReference>
<proteinExistence type="inferred from homology"/>
<evidence type="ECO:0000256" key="5">
    <source>
        <dbReference type="ARBA" id="ARBA00012550"/>
    </source>
</evidence>
<dbReference type="EC" id="5.3.1.16" evidence="5 12"/>
<evidence type="ECO:0000256" key="6">
    <source>
        <dbReference type="ARBA" id="ARBA00018464"/>
    </source>
</evidence>
<evidence type="ECO:0000256" key="8">
    <source>
        <dbReference type="ARBA" id="ARBA00022605"/>
    </source>
</evidence>
<comment type="subcellular location">
    <subcellularLocation>
        <location evidence="2 12 14">Cytoplasm</location>
    </subcellularLocation>
</comment>
<dbReference type="Gene3D" id="3.20.20.70">
    <property type="entry name" value="Aldolase class I"/>
    <property type="match status" value="1"/>
</dbReference>
<feature type="active site" description="Proton acceptor" evidence="12">
    <location>
        <position position="8"/>
    </location>
</feature>
<evidence type="ECO:0000313" key="15">
    <source>
        <dbReference type="EMBL" id="MDG0867548.1"/>
    </source>
</evidence>
<dbReference type="SUPFAM" id="SSF51366">
    <property type="entry name" value="Ribulose-phoshate binding barrel"/>
    <property type="match status" value="1"/>
</dbReference>
<organism evidence="16 17">
    <name type="scientific">Candidatus Lucifugimonas marina</name>
    <dbReference type="NCBI Taxonomy" id="3038979"/>
    <lineage>
        <taxon>Bacteria</taxon>
        <taxon>Bacillati</taxon>
        <taxon>Chloroflexota</taxon>
        <taxon>Dehalococcoidia</taxon>
        <taxon>SAR202 cluster</taxon>
        <taxon>Candidatus Lucifugimonadales</taxon>
        <taxon>Candidatus Lucifugimonadaceae</taxon>
        <taxon>Candidatus Lucifugimonas</taxon>
    </lineage>
</organism>
<dbReference type="FunFam" id="3.20.20.70:FF:000009">
    <property type="entry name" value="1-(5-phosphoribosyl)-5-[(5-phosphoribosylamino)methylideneamino] imidazole-4-carboxamide isomerase"/>
    <property type="match status" value="1"/>
</dbReference>
<keyword evidence="9 12" id="KW-0368">Histidine biosynthesis</keyword>
<feature type="active site" description="Proton donor" evidence="12">
    <location>
        <position position="130"/>
    </location>
</feature>
<dbReference type="GO" id="GO:0005737">
    <property type="term" value="C:cytoplasm"/>
    <property type="evidence" value="ECO:0007669"/>
    <property type="project" value="UniProtKB-SubCell"/>
</dbReference>
<reference evidence="17 18" key="1">
    <citation type="submission" date="2019-11" db="EMBL/GenBank/DDBJ databases">
        <authorList>
            <person name="Cho J.-C."/>
        </authorList>
    </citation>
    <scope>NUCLEOTIDE SEQUENCE [LARGE SCALE GENOMIC DNA]</scope>
    <source>
        <strain evidence="16 17">JH1073</strain>
        <strain evidence="15 18">JH702</strain>
    </source>
</reference>
<dbReference type="Proteomes" id="UP001321249">
    <property type="component" value="Unassembled WGS sequence"/>
</dbReference>
<dbReference type="InterPro" id="IPR044524">
    <property type="entry name" value="Isoase_HisA-like"/>
</dbReference>
<evidence type="ECO:0000256" key="3">
    <source>
        <dbReference type="ARBA" id="ARBA00005133"/>
    </source>
</evidence>
<dbReference type="NCBIfam" id="NF010112">
    <property type="entry name" value="PRK13585.1"/>
    <property type="match status" value="1"/>
</dbReference>
<dbReference type="RefSeq" id="WP_342826013.1">
    <property type="nucleotide sequence ID" value="NZ_CP046146.1"/>
</dbReference>
<dbReference type="PANTHER" id="PTHR43090">
    <property type="entry name" value="1-(5-PHOSPHORIBOSYL)-5-[(5-PHOSPHORIBOSYLAMINO)METHYLIDENEAMINO] IMIDAZOLE-4-CARBOXAMIDE ISOMERASE"/>
    <property type="match status" value="1"/>
</dbReference>
<evidence type="ECO:0000256" key="13">
    <source>
        <dbReference type="RuleBase" id="RU003657"/>
    </source>
</evidence>
<evidence type="ECO:0000256" key="7">
    <source>
        <dbReference type="ARBA" id="ARBA00022490"/>
    </source>
</evidence>
<dbReference type="InterPro" id="IPR006063">
    <property type="entry name" value="HisA_bact_arch"/>
</dbReference>
<comment type="catalytic activity">
    <reaction evidence="1 12 14">
        <text>1-(5-phospho-beta-D-ribosyl)-5-[(5-phospho-beta-D-ribosylamino)methylideneamino]imidazole-4-carboxamide = 5-[(5-phospho-1-deoxy-D-ribulos-1-ylimino)methylamino]-1-(5-phospho-beta-D-ribosyl)imidazole-4-carboxamide</text>
        <dbReference type="Rhea" id="RHEA:15469"/>
        <dbReference type="ChEBI" id="CHEBI:58435"/>
        <dbReference type="ChEBI" id="CHEBI:58525"/>
        <dbReference type="EC" id="5.3.1.16"/>
    </reaction>
</comment>
<dbReference type="Proteomes" id="UP001219901">
    <property type="component" value="Chromosome"/>
</dbReference>
<dbReference type="InterPro" id="IPR006062">
    <property type="entry name" value="His_biosynth"/>
</dbReference>
<protein>
    <recommendedName>
        <fullName evidence="6 12">1-(5-phosphoribosyl)-5-[(5-phosphoribosylamino)methylideneamino] imidazole-4-carboxamide isomerase</fullName>
        <ecNumber evidence="5 12">5.3.1.16</ecNumber>
    </recommendedName>
    <alternativeName>
        <fullName evidence="11 12">Phosphoribosylformimino-5-aminoimidazole carboxamide ribotide isomerase</fullName>
    </alternativeName>
</protein>
<comment type="pathway">
    <text evidence="3 12 14">Amino-acid biosynthesis; L-histidine biosynthesis; L-histidine from 5-phospho-alpha-D-ribose 1-diphosphate: step 4/9.</text>
</comment>
<evidence type="ECO:0000313" key="16">
    <source>
        <dbReference type="EMBL" id="WFG40080.1"/>
    </source>
</evidence>
<keyword evidence="7 12" id="KW-0963">Cytoplasm</keyword>
<evidence type="ECO:0000313" key="18">
    <source>
        <dbReference type="Proteomes" id="UP001321249"/>
    </source>
</evidence>
<evidence type="ECO:0000256" key="9">
    <source>
        <dbReference type="ARBA" id="ARBA00023102"/>
    </source>
</evidence>
<dbReference type="InterPro" id="IPR011060">
    <property type="entry name" value="RibuloseP-bd_barrel"/>
</dbReference>
<evidence type="ECO:0000256" key="2">
    <source>
        <dbReference type="ARBA" id="ARBA00004496"/>
    </source>
</evidence>
<dbReference type="GO" id="GO:0000162">
    <property type="term" value="P:L-tryptophan biosynthetic process"/>
    <property type="evidence" value="ECO:0007669"/>
    <property type="project" value="TreeGrafter"/>
</dbReference>
<evidence type="ECO:0000256" key="11">
    <source>
        <dbReference type="ARBA" id="ARBA00030547"/>
    </source>
</evidence>
<evidence type="ECO:0000256" key="14">
    <source>
        <dbReference type="RuleBase" id="RU003658"/>
    </source>
</evidence>
<evidence type="ECO:0000256" key="1">
    <source>
        <dbReference type="ARBA" id="ARBA00000901"/>
    </source>
</evidence>
<gene>
    <name evidence="12 16" type="primary">hisA</name>
    <name evidence="15" type="ORF">GKO46_10775</name>
    <name evidence="16" type="ORF">GKO48_10765</name>
</gene>
<dbReference type="GO" id="GO:0000105">
    <property type="term" value="P:L-histidine biosynthetic process"/>
    <property type="evidence" value="ECO:0007669"/>
    <property type="project" value="UniProtKB-UniRule"/>
</dbReference>
<dbReference type="PANTHER" id="PTHR43090:SF2">
    <property type="entry name" value="1-(5-PHOSPHORIBOSYL)-5-[(5-PHOSPHORIBOSYLAMINO)METHYLIDENEAMINO] IMIDAZOLE-4-CARBOXAMIDE ISOMERASE"/>
    <property type="match status" value="1"/>
</dbReference>
<evidence type="ECO:0000256" key="4">
    <source>
        <dbReference type="ARBA" id="ARBA00009667"/>
    </source>
</evidence>
<keyword evidence="8 12" id="KW-0028">Amino-acid biosynthesis</keyword>